<keyword evidence="2" id="KW-1185">Reference proteome</keyword>
<gene>
    <name evidence="1" type="ORF">VP01_14903g1</name>
</gene>
<sequence>KTAVFFAAEQSIFAKHVTTYLTSWNVYFSHMPYKKSKHDISNPTAPQAAAAEVFSKTETCDPEKIGSADLDYTTHDAIMILTITSNLEPHLQAPFTFRLTFYHINHLSAQ</sequence>
<comment type="caution">
    <text evidence="1">The sequence shown here is derived from an EMBL/GenBank/DDBJ whole genome shotgun (WGS) entry which is preliminary data.</text>
</comment>
<organism evidence="1 2">
    <name type="scientific">Puccinia sorghi</name>
    <dbReference type="NCBI Taxonomy" id="27349"/>
    <lineage>
        <taxon>Eukaryota</taxon>
        <taxon>Fungi</taxon>
        <taxon>Dikarya</taxon>
        <taxon>Basidiomycota</taxon>
        <taxon>Pucciniomycotina</taxon>
        <taxon>Pucciniomycetes</taxon>
        <taxon>Pucciniales</taxon>
        <taxon>Pucciniaceae</taxon>
        <taxon>Puccinia</taxon>
    </lineage>
</organism>
<dbReference type="AlphaFoldDB" id="A0A0L6VJE1"/>
<reference evidence="1 2" key="1">
    <citation type="submission" date="2015-08" db="EMBL/GenBank/DDBJ databases">
        <title>Next Generation Sequencing and Analysis of the Genome of Puccinia sorghi L Schw, the Causal Agent of Maize Common Rust.</title>
        <authorList>
            <person name="Rochi L."/>
            <person name="Burguener G."/>
            <person name="Darino M."/>
            <person name="Turjanski A."/>
            <person name="Kreff E."/>
            <person name="Dieguez M.J."/>
            <person name="Sacco F."/>
        </authorList>
    </citation>
    <scope>NUCLEOTIDE SEQUENCE [LARGE SCALE GENOMIC DNA]</scope>
    <source>
        <strain evidence="1 2">RO10H11247</strain>
    </source>
</reference>
<dbReference type="VEuPathDB" id="FungiDB:VP01_14903g1"/>
<evidence type="ECO:0000313" key="1">
    <source>
        <dbReference type="EMBL" id="KNZ60853.1"/>
    </source>
</evidence>
<name>A0A0L6VJE1_9BASI</name>
<dbReference type="Proteomes" id="UP000037035">
    <property type="component" value="Unassembled WGS sequence"/>
</dbReference>
<feature type="non-terminal residue" evidence="1">
    <location>
        <position position="1"/>
    </location>
</feature>
<proteinExistence type="predicted"/>
<dbReference type="EMBL" id="LAVV01005446">
    <property type="protein sequence ID" value="KNZ60853.1"/>
    <property type="molecule type" value="Genomic_DNA"/>
</dbReference>
<evidence type="ECO:0000313" key="2">
    <source>
        <dbReference type="Proteomes" id="UP000037035"/>
    </source>
</evidence>
<protein>
    <submittedName>
        <fullName evidence="1">Uncharacterized protein</fullName>
    </submittedName>
</protein>
<accession>A0A0L6VJE1</accession>
<dbReference type="STRING" id="27349.A0A0L6VJE1"/>